<dbReference type="EMBL" id="LAZR01011459">
    <property type="protein sequence ID" value="KKM61580.1"/>
    <property type="molecule type" value="Genomic_DNA"/>
</dbReference>
<organism evidence="2">
    <name type="scientific">marine sediment metagenome</name>
    <dbReference type="NCBI Taxonomy" id="412755"/>
    <lineage>
        <taxon>unclassified sequences</taxon>
        <taxon>metagenomes</taxon>
        <taxon>ecological metagenomes</taxon>
    </lineage>
</organism>
<sequence length="79" mass="8857">IRFSSFTRAAGIQNAGQHGGINSMGDHDFKRMPLAMLATWAEQNEPELERCRHFIYVRDAILWTMTVGGVWAIAVAFSC</sequence>
<gene>
    <name evidence="4" type="ORF">LCGC14_1530410</name>
    <name evidence="3" type="ORF">LCGC14_1586620</name>
    <name evidence="2" type="ORF">LCGC14_2278740</name>
</gene>
<evidence type="ECO:0000313" key="2">
    <source>
        <dbReference type="EMBL" id="KKL53113.1"/>
    </source>
</evidence>
<dbReference type="AlphaFoldDB" id="A0A0F9CUS4"/>
<comment type="caution">
    <text evidence="2">The sequence shown here is derived from an EMBL/GenBank/DDBJ whole genome shotgun (WGS) entry which is preliminary data.</text>
</comment>
<feature type="transmembrane region" description="Helical" evidence="1">
    <location>
        <begin position="60"/>
        <end position="78"/>
    </location>
</feature>
<name>A0A0F9CUS4_9ZZZZ</name>
<keyword evidence="1" id="KW-1133">Transmembrane helix</keyword>
<protein>
    <submittedName>
        <fullName evidence="2">Uncharacterized protein</fullName>
    </submittedName>
</protein>
<evidence type="ECO:0000256" key="1">
    <source>
        <dbReference type="SAM" id="Phobius"/>
    </source>
</evidence>
<feature type="non-terminal residue" evidence="2">
    <location>
        <position position="1"/>
    </location>
</feature>
<keyword evidence="1" id="KW-0472">Membrane</keyword>
<keyword evidence="1" id="KW-0812">Transmembrane</keyword>
<evidence type="ECO:0000313" key="3">
    <source>
        <dbReference type="EMBL" id="KKM26244.1"/>
    </source>
</evidence>
<proteinExistence type="predicted"/>
<dbReference type="EMBL" id="LAZR01031652">
    <property type="protein sequence ID" value="KKL53113.1"/>
    <property type="molecule type" value="Genomic_DNA"/>
</dbReference>
<dbReference type="EMBL" id="LAZR01012550">
    <property type="protein sequence ID" value="KKM26244.1"/>
    <property type="molecule type" value="Genomic_DNA"/>
</dbReference>
<accession>A0A0F9CUS4</accession>
<evidence type="ECO:0000313" key="4">
    <source>
        <dbReference type="EMBL" id="KKM61580.1"/>
    </source>
</evidence>
<reference evidence="2" key="1">
    <citation type="journal article" date="2015" name="Nature">
        <title>Complex archaea that bridge the gap between prokaryotes and eukaryotes.</title>
        <authorList>
            <person name="Spang A."/>
            <person name="Saw J.H."/>
            <person name="Jorgensen S.L."/>
            <person name="Zaremba-Niedzwiedzka K."/>
            <person name="Martijn J."/>
            <person name="Lind A.E."/>
            <person name="van Eijk R."/>
            <person name="Schleper C."/>
            <person name="Guy L."/>
            <person name="Ettema T.J."/>
        </authorList>
    </citation>
    <scope>NUCLEOTIDE SEQUENCE</scope>
</reference>